<accession>A0A0M4LE23</accession>
<dbReference type="OrthoDB" id="21319at2"/>
<comment type="similarity">
    <text evidence="6">Belongs to the class-IV pyridoxal-phosphate-dependent aminotransferase family.</text>
</comment>
<proteinExistence type="inferred from homology"/>
<keyword evidence="19" id="KW-0808">Transferase</keyword>
<dbReference type="GO" id="GO:0046656">
    <property type="term" value="P:folic acid biosynthetic process"/>
    <property type="evidence" value="ECO:0007669"/>
    <property type="project" value="UniProtKB-KW"/>
</dbReference>
<comment type="pathway">
    <text evidence="3">Amino-acid biosynthesis; L-isoleucine biosynthesis; L-isoleucine from 2-oxobutanoate: step 4/4.</text>
</comment>
<keyword evidence="19" id="KW-0032">Aminotransferase</keyword>
<dbReference type="EC" id="4.1.3.38" evidence="11"/>
<dbReference type="InterPro" id="IPR043132">
    <property type="entry name" value="BCAT-like_C"/>
</dbReference>
<dbReference type="SUPFAM" id="SSF56752">
    <property type="entry name" value="D-aminoacid aminotransferase-like PLP-dependent enzymes"/>
    <property type="match status" value="1"/>
</dbReference>
<comment type="function">
    <text evidence="16">Involved in the biosynthesis of p-aminobenzoate (PABA), a precursor of tetrahydrofolate. Converts 4-amino-4-deoxychorismate into 4-aminobenzoate (PABA) and pyruvate.</text>
</comment>
<comment type="cofactor">
    <cofactor evidence="1">
        <name>pyridoxal 5'-phosphate</name>
        <dbReference type="ChEBI" id="CHEBI:597326"/>
    </cofactor>
</comment>
<evidence type="ECO:0000313" key="19">
    <source>
        <dbReference type="EMBL" id="ALE02244.1"/>
    </source>
</evidence>
<dbReference type="Pfam" id="PF01063">
    <property type="entry name" value="Aminotran_4"/>
    <property type="match status" value="1"/>
</dbReference>
<dbReference type="InterPro" id="IPR001544">
    <property type="entry name" value="Aminotrans_IV"/>
</dbReference>
<evidence type="ECO:0000256" key="13">
    <source>
        <dbReference type="ARBA" id="ARBA00048798"/>
    </source>
</evidence>
<gene>
    <name evidence="19" type="ORF">W908_06680</name>
</gene>
<dbReference type="InterPro" id="IPR043131">
    <property type="entry name" value="BCAT-like_N"/>
</dbReference>
<protein>
    <recommendedName>
        <fullName evidence="17">Aminodeoxychorismate lyase</fullName>
        <ecNumber evidence="7">2.6.1.42</ecNumber>
        <ecNumber evidence="11">4.1.3.38</ecNumber>
    </recommendedName>
    <alternativeName>
        <fullName evidence="18">4-amino-4-deoxychorismate lyase</fullName>
    </alternativeName>
</protein>
<organism evidence="19 20">
    <name type="scientific">Candidatus Pseudothioglobus singularis PS1</name>
    <dbReference type="NCBI Taxonomy" id="1125411"/>
    <lineage>
        <taxon>Bacteria</taxon>
        <taxon>Pseudomonadati</taxon>
        <taxon>Pseudomonadota</taxon>
        <taxon>Gammaproteobacteria</taxon>
        <taxon>Candidatus Pseudothioglobaceae</taxon>
        <taxon>Candidatus Pseudothioglobus</taxon>
    </lineage>
</organism>
<dbReference type="InterPro" id="IPR036038">
    <property type="entry name" value="Aminotransferase-like"/>
</dbReference>
<sequence>MKEDIFPQGSAWMNGEFINISEARIPILDWGFLRSDATYDVVHVWKGQFFRLDEHIDRFFESTKSLRMPCSLERDDLKKILAGCVRHAGLDDAYVEMIQTRGVSKNFQRDPRKANHRFIAFAVPFGWILNPDEFEKGLNVIVSNIRRIPPESVDSKIKNYHWLDLISGMFEAYDSNVDSVILVDEGNNISEGPGFNIFCVDASGLYTPDKGVLEGVTRQTVLDLAEEINLPVNLKPISIDMLNDSIEVFATSTAGGIMPITKINNQLVGNGKPGKVTRQIHKSYWDLHVNSRWTQSVNDLV</sequence>
<dbReference type="Gene3D" id="3.20.10.10">
    <property type="entry name" value="D-amino Acid Aminotransferase, subunit A, domain 2"/>
    <property type="match status" value="1"/>
</dbReference>
<dbReference type="EC" id="2.6.1.42" evidence="7"/>
<comment type="function">
    <text evidence="2">Acts on leucine, isoleucine and valine.</text>
</comment>
<dbReference type="EMBL" id="CP006911">
    <property type="protein sequence ID" value="ALE02244.1"/>
    <property type="molecule type" value="Genomic_DNA"/>
</dbReference>
<dbReference type="RefSeq" id="WP_053820449.1">
    <property type="nucleotide sequence ID" value="NZ_CP006911.1"/>
</dbReference>
<dbReference type="FunFam" id="3.20.10.10:FF:000002">
    <property type="entry name" value="D-alanine aminotransferase"/>
    <property type="match status" value="1"/>
</dbReference>
<name>A0A0M4LE23_9GAMM</name>
<dbReference type="GO" id="GO:0004084">
    <property type="term" value="F:branched-chain-amino-acid transaminase activity"/>
    <property type="evidence" value="ECO:0007669"/>
    <property type="project" value="UniProtKB-EC"/>
</dbReference>
<keyword evidence="8" id="KW-0663">Pyridoxal phosphate</keyword>
<evidence type="ECO:0000256" key="15">
    <source>
        <dbReference type="ARBA" id="ARBA00049529"/>
    </source>
</evidence>
<comment type="pathway">
    <text evidence="4">Amino-acid biosynthesis; L-valine biosynthesis; L-valine from pyruvate: step 4/4.</text>
</comment>
<dbReference type="STRING" id="1125411.W908_06680"/>
<dbReference type="Proteomes" id="UP000068905">
    <property type="component" value="Chromosome"/>
</dbReference>
<dbReference type="Gene3D" id="3.30.470.10">
    <property type="match status" value="1"/>
</dbReference>
<evidence type="ECO:0000256" key="2">
    <source>
        <dbReference type="ARBA" id="ARBA00003109"/>
    </source>
</evidence>
<evidence type="ECO:0000256" key="9">
    <source>
        <dbReference type="ARBA" id="ARBA00022909"/>
    </source>
</evidence>
<evidence type="ECO:0000256" key="8">
    <source>
        <dbReference type="ARBA" id="ARBA00022898"/>
    </source>
</evidence>
<dbReference type="GO" id="GO:0008696">
    <property type="term" value="F:4-amino-4-deoxychorismate lyase activity"/>
    <property type="evidence" value="ECO:0007669"/>
    <property type="project" value="UniProtKB-EC"/>
</dbReference>
<dbReference type="AlphaFoldDB" id="A0A0M4LE23"/>
<dbReference type="PANTHER" id="PTHR42743">
    <property type="entry name" value="AMINO-ACID AMINOTRANSFERASE"/>
    <property type="match status" value="1"/>
</dbReference>
<evidence type="ECO:0000256" key="3">
    <source>
        <dbReference type="ARBA" id="ARBA00004824"/>
    </source>
</evidence>
<comment type="catalytic activity">
    <reaction evidence="12">
        <text>L-valine + 2-oxoglutarate = 3-methyl-2-oxobutanoate + L-glutamate</text>
        <dbReference type="Rhea" id="RHEA:24813"/>
        <dbReference type="ChEBI" id="CHEBI:11851"/>
        <dbReference type="ChEBI" id="CHEBI:16810"/>
        <dbReference type="ChEBI" id="CHEBI:29985"/>
        <dbReference type="ChEBI" id="CHEBI:57762"/>
        <dbReference type="EC" id="2.6.1.42"/>
    </reaction>
</comment>
<evidence type="ECO:0000256" key="4">
    <source>
        <dbReference type="ARBA" id="ARBA00004931"/>
    </source>
</evidence>
<comment type="pathway">
    <text evidence="5">Amino-acid biosynthesis; L-leucine biosynthesis; L-leucine from 3-methyl-2-oxobutanoate: step 4/4.</text>
</comment>
<evidence type="ECO:0000256" key="5">
    <source>
        <dbReference type="ARBA" id="ARBA00005072"/>
    </source>
</evidence>
<evidence type="ECO:0000256" key="10">
    <source>
        <dbReference type="ARBA" id="ARBA00035633"/>
    </source>
</evidence>
<evidence type="ECO:0000256" key="6">
    <source>
        <dbReference type="ARBA" id="ARBA00009320"/>
    </source>
</evidence>
<comment type="catalytic activity">
    <reaction evidence="14">
        <text>L-leucine + 2-oxoglutarate = 4-methyl-2-oxopentanoate + L-glutamate</text>
        <dbReference type="Rhea" id="RHEA:18321"/>
        <dbReference type="ChEBI" id="CHEBI:16810"/>
        <dbReference type="ChEBI" id="CHEBI:17865"/>
        <dbReference type="ChEBI" id="CHEBI:29985"/>
        <dbReference type="ChEBI" id="CHEBI:57427"/>
        <dbReference type="EC" id="2.6.1.42"/>
    </reaction>
</comment>
<evidence type="ECO:0000256" key="14">
    <source>
        <dbReference type="ARBA" id="ARBA00049229"/>
    </source>
</evidence>
<evidence type="ECO:0000256" key="12">
    <source>
        <dbReference type="ARBA" id="ARBA00048212"/>
    </source>
</evidence>
<evidence type="ECO:0000256" key="1">
    <source>
        <dbReference type="ARBA" id="ARBA00001933"/>
    </source>
</evidence>
<evidence type="ECO:0000256" key="11">
    <source>
        <dbReference type="ARBA" id="ARBA00035676"/>
    </source>
</evidence>
<dbReference type="KEGG" id="tsn:W908_06680"/>
<keyword evidence="9" id="KW-0289">Folate biosynthesis</keyword>
<reference evidence="19 20" key="1">
    <citation type="journal article" date="2015" name="Genome Announc.">
        <title>Genome Sequence of 'Candidatus Thioglobus singularis' Strain PS1, a Mixotroph from the SUP05 Clade of Marine Gammaproteobacteria.</title>
        <authorList>
            <person name="Marshall K.T."/>
            <person name="Morris R.M."/>
        </authorList>
    </citation>
    <scope>NUCLEOTIDE SEQUENCE [LARGE SCALE GENOMIC DNA]</scope>
    <source>
        <strain evidence="19 20">PS1</strain>
    </source>
</reference>
<comment type="pathway">
    <text evidence="10">Cofactor biosynthesis; tetrahydrofolate biosynthesis; 4-aminobenzoate from chorismate: step 2/2.</text>
</comment>
<evidence type="ECO:0000256" key="18">
    <source>
        <dbReference type="ARBA" id="ARBA00080135"/>
    </source>
</evidence>
<dbReference type="GO" id="GO:0008652">
    <property type="term" value="P:amino acid biosynthetic process"/>
    <property type="evidence" value="ECO:0007669"/>
    <property type="project" value="UniProtKB-ARBA"/>
</dbReference>
<evidence type="ECO:0000256" key="16">
    <source>
        <dbReference type="ARBA" id="ARBA00054027"/>
    </source>
</evidence>
<evidence type="ECO:0000256" key="17">
    <source>
        <dbReference type="ARBA" id="ARBA00069174"/>
    </source>
</evidence>
<keyword evidence="20" id="KW-1185">Reference proteome</keyword>
<dbReference type="PATRIC" id="fig|1125411.7.peg.1317"/>
<comment type="catalytic activity">
    <reaction evidence="15">
        <text>4-amino-4-deoxychorismate = 4-aminobenzoate + pyruvate + H(+)</text>
        <dbReference type="Rhea" id="RHEA:16201"/>
        <dbReference type="ChEBI" id="CHEBI:15361"/>
        <dbReference type="ChEBI" id="CHEBI:15378"/>
        <dbReference type="ChEBI" id="CHEBI:17836"/>
        <dbReference type="ChEBI" id="CHEBI:58406"/>
        <dbReference type="EC" id="4.1.3.38"/>
    </reaction>
</comment>
<evidence type="ECO:0000313" key="20">
    <source>
        <dbReference type="Proteomes" id="UP000068905"/>
    </source>
</evidence>
<comment type="catalytic activity">
    <reaction evidence="13">
        <text>L-isoleucine + 2-oxoglutarate = (S)-3-methyl-2-oxopentanoate + L-glutamate</text>
        <dbReference type="Rhea" id="RHEA:24801"/>
        <dbReference type="ChEBI" id="CHEBI:16810"/>
        <dbReference type="ChEBI" id="CHEBI:29985"/>
        <dbReference type="ChEBI" id="CHEBI:35146"/>
        <dbReference type="ChEBI" id="CHEBI:58045"/>
        <dbReference type="EC" id="2.6.1.42"/>
    </reaction>
</comment>
<evidence type="ECO:0000256" key="7">
    <source>
        <dbReference type="ARBA" id="ARBA00013053"/>
    </source>
</evidence>
<dbReference type="PANTHER" id="PTHR42743:SF11">
    <property type="entry name" value="AMINODEOXYCHORISMATE LYASE"/>
    <property type="match status" value="1"/>
</dbReference>
<dbReference type="InterPro" id="IPR050571">
    <property type="entry name" value="Class-IV_PLP-Dep_Aminotrnsfr"/>
</dbReference>